<proteinExistence type="predicted"/>
<name>A0A6L2KDU1_TANCI</name>
<gene>
    <name evidence="1" type="ORF">Tci_018908</name>
</gene>
<reference evidence="1" key="1">
    <citation type="journal article" date="2019" name="Sci. Rep.">
        <title>Draft genome of Tanacetum cinerariifolium, the natural source of mosquito coil.</title>
        <authorList>
            <person name="Yamashiro T."/>
            <person name="Shiraishi A."/>
            <person name="Satake H."/>
            <person name="Nakayama K."/>
        </authorList>
    </citation>
    <scope>NUCLEOTIDE SEQUENCE</scope>
</reference>
<organism evidence="1">
    <name type="scientific">Tanacetum cinerariifolium</name>
    <name type="common">Dalmatian daisy</name>
    <name type="synonym">Chrysanthemum cinerariifolium</name>
    <dbReference type="NCBI Taxonomy" id="118510"/>
    <lineage>
        <taxon>Eukaryota</taxon>
        <taxon>Viridiplantae</taxon>
        <taxon>Streptophyta</taxon>
        <taxon>Embryophyta</taxon>
        <taxon>Tracheophyta</taxon>
        <taxon>Spermatophyta</taxon>
        <taxon>Magnoliopsida</taxon>
        <taxon>eudicotyledons</taxon>
        <taxon>Gunneridae</taxon>
        <taxon>Pentapetalae</taxon>
        <taxon>asterids</taxon>
        <taxon>campanulids</taxon>
        <taxon>Asterales</taxon>
        <taxon>Asteraceae</taxon>
        <taxon>Asteroideae</taxon>
        <taxon>Anthemideae</taxon>
        <taxon>Anthemidinae</taxon>
        <taxon>Tanacetum</taxon>
    </lineage>
</organism>
<sequence length="82" mass="9211">MRFLSVHDSPPRPPFRRSIRCDLGTIKSAPLAAKRLYNNILCRNAKTTGHNQPHFTATVSKLLSEMDLQLPQLPTSATKQIL</sequence>
<comment type="caution">
    <text evidence="1">The sequence shown here is derived from an EMBL/GenBank/DDBJ whole genome shotgun (WGS) entry which is preliminary data.</text>
</comment>
<accession>A0A6L2KDU1</accession>
<dbReference type="EMBL" id="BKCJ010002197">
    <property type="protein sequence ID" value="GEU46930.1"/>
    <property type="molecule type" value="Genomic_DNA"/>
</dbReference>
<protein>
    <submittedName>
        <fullName evidence="1">Uncharacterized protein</fullName>
    </submittedName>
</protein>
<evidence type="ECO:0000313" key="1">
    <source>
        <dbReference type="EMBL" id="GEU46930.1"/>
    </source>
</evidence>
<dbReference type="AlphaFoldDB" id="A0A6L2KDU1"/>